<dbReference type="CTD" id="202018"/>
<dbReference type="InterPro" id="IPR008010">
    <property type="entry name" value="Tatp1"/>
</dbReference>
<evidence type="ECO:0000313" key="9">
    <source>
        <dbReference type="Proteomes" id="UP000007110"/>
    </source>
</evidence>
<comment type="subcellular location">
    <subcellularLocation>
        <location evidence="1">Membrane</location>
        <topology evidence="1">Multi-pass membrane protein</topology>
    </subcellularLocation>
</comment>
<dbReference type="PANTHER" id="PTHR13317:SF4">
    <property type="entry name" value="TRANSMEMBRANE ANTERIOR POSTERIOR TRANSFORMATION PROTEIN 1 HOMOLOG"/>
    <property type="match status" value="1"/>
</dbReference>
<name>A0A7M7HJC6_STRPU</name>
<dbReference type="RefSeq" id="XP_011664345.1">
    <property type="nucleotide sequence ID" value="XM_011666043.2"/>
</dbReference>
<comment type="similarity">
    <text evidence="2">Belongs to the TAPT1 family.</text>
</comment>
<keyword evidence="9" id="KW-1185">Reference proteome</keyword>
<feature type="transmembrane region" description="Helical" evidence="7">
    <location>
        <begin position="192"/>
        <end position="221"/>
    </location>
</feature>
<evidence type="ECO:0000313" key="8">
    <source>
        <dbReference type="EnsemblMetazoa" id="XP_011664345"/>
    </source>
</evidence>
<evidence type="ECO:0000256" key="7">
    <source>
        <dbReference type="SAM" id="Phobius"/>
    </source>
</evidence>
<dbReference type="AlphaFoldDB" id="A0A7M7HJC6"/>
<keyword evidence="5 7" id="KW-0472">Membrane</keyword>
<evidence type="ECO:0008006" key="10">
    <source>
        <dbReference type="Google" id="ProtNLM"/>
    </source>
</evidence>
<organism evidence="8 9">
    <name type="scientific">Strongylocentrotus purpuratus</name>
    <name type="common">Purple sea urchin</name>
    <dbReference type="NCBI Taxonomy" id="7668"/>
    <lineage>
        <taxon>Eukaryota</taxon>
        <taxon>Metazoa</taxon>
        <taxon>Echinodermata</taxon>
        <taxon>Eleutherozoa</taxon>
        <taxon>Echinozoa</taxon>
        <taxon>Echinoidea</taxon>
        <taxon>Euechinoidea</taxon>
        <taxon>Echinacea</taxon>
        <taxon>Camarodonta</taxon>
        <taxon>Echinidea</taxon>
        <taxon>Strongylocentrotidae</taxon>
        <taxon>Strongylocentrotus</taxon>
    </lineage>
</organism>
<keyword evidence="4 7" id="KW-1133">Transmembrane helix</keyword>
<proteinExistence type="inferred from homology"/>
<dbReference type="GeneID" id="755555"/>
<feature type="transmembrane region" description="Helical" evidence="7">
    <location>
        <begin position="352"/>
        <end position="371"/>
    </location>
</feature>
<accession>A0A7M7HJC6</accession>
<sequence>MNASEDKKQNETFEDILKAQENLSFWSYLTTELTRGYVLENDEARYMQKRERVYTFIRIPKELEKMMTYGFFLCMDAFLFIFTFLPLRVIIACLRLLTFPCSPRGRSRLKAAEICDLLKVVILVVCTYLLDKLDISMLYHIVRGQAVIKLYIIYNMLEVADKLFSSVGQDILDALFWTATEKRDKKRDHLGIVPHLLLAIIYVILHTILVLFQVTCLIVAFNSHNRALLTILLSNNFVELKGSVFKKFDKFNLYQISCSDVRERYHYMVLLFFVVLRNMAEFSWSFDHFCKMLPDVLMVLSAEVLIDWVKHAFISKFNALPASTYTEFRASLAYDMVISRKKNAFSDHSDLVARRMGFIPLPLACVVIRIIRQTVKLEWNTAVVLISFLYLCLVAFKILLSIVLMGKACQYVREAGLLDRLLKKKSDPPKFTETGTSSSSTSAAAPTKAASEPHKQTQTATPPTIAALRMPSCDPGLALPLSPTTLQSLSSSNLLASDSSISVLSRHVEAGEAVRRPKGAVSPKSQPTDISEIDRYTLCGNRIV</sequence>
<evidence type="ECO:0000256" key="3">
    <source>
        <dbReference type="ARBA" id="ARBA00022692"/>
    </source>
</evidence>
<dbReference type="EnsemblMetazoa" id="XM_011666043">
    <property type="protein sequence ID" value="XP_011664345"/>
    <property type="gene ID" value="LOC755555"/>
</dbReference>
<feature type="compositionally biased region" description="Low complexity" evidence="6">
    <location>
        <begin position="432"/>
        <end position="460"/>
    </location>
</feature>
<dbReference type="GO" id="GO:0016020">
    <property type="term" value="C:membrane"/>
    <property type="evidence" value="ECO:0007669"/>
    <property type="project" value="UniProtKB-SubCell"/>
</dbReference>
<evidence type="ECO:0000256" key="5">
    <source>
        <dbReference type="ARBA" id="ARBA00023136"/>
    </source>
</evidence>
<feature type="region of interest" description="Disordered" evidence="6">
    <location>
        <begin position="428"/>
        <end position="460"/>
    </location>
</feature>
<protein>
    <recommendedName>
        <fullName evidence="10">Transmembrane anterior posterior transformation protein 1 homolog</fullName>
    </recommendedName>
</protein>
<evidence type="ECO:0000256" key="6">
    <source>
        <dbReference type="SAM" id="MobiDB-lite"/>
    </source>
</evidence>
<reference evidence="9" key="1">
    <citation type="submission" date="2015-02" db="EMBL/GenBank/DDBJ databases">
        <title>Genome sequencing for Strongylocentrotus purpuratus.</title>
        <authorList>
            <person name="Murali S."/>
            <person name="Liu Y."/>
            <person name="Vee V."/>
            <person name="English A."/>
            <person name="Wang M."/>
            <person name="Skinner E."/>
            <person name="Han Y."/>
            <person name="Muzny D.M."/>
            <person name="Worley K.C."/>
            <person name="Gibbs R.A."/>
        </authorList>
    </citation>
    <scope>NUCLEOTIDE SEQUENCE</scope>
</reference>
<dbReference type="PANTHER" id="PTHR13317">
    <property type="entry name" value="TRANSMEMBRANE ANTERIOR POSTERIOR TRANSFORMATION PROTEIN 1 HOMOLOG"/>
    <property type="match status" value="1"/>
</dbReference>
<feature type="transmembrane region" description="Helical" evidence="7">
    <location>
        <begin position="383"/>
        <end position="405"/>
    </location>
</feature>
<dbReference type="Pfam" id="PF05346">
    <property type="entry name" value="DUF747"/>
    <property type="match status" value="1"/>
</dbReference>
<evidence type="ECO:0000256" key="1">
    <source>
        <dbReference type="ARBA" id="ARBA00004141"/>
    </source>
</evidence>
<reference evidence="8" key="2">
    <citation type="submission" date="2021-01" db="UniProtKB">
        <authorList>
            <consortium name="EnsemblMetazoa"/>
        </authorList>
    </citation>
    <scope>IDENTIFICATION</scope>
</reference>
<evidence type="ECO:0000256" key="4">
    <source>
        <dbReference type="ARBA" id="ARBA00022989"/>
    </source>
</evidence>
<feature type="transmembrane region" description="Helical" evidence="7">
    <location>
        <begin position="68"/>
        <end position="91"/>
    </location>
</feature>
<evidence type="ECO:0000256" key="2">
    <source>
        <dbReference type="ARBA" id="ARBA00008803"/>
    </source>
</evidence>
<dbReference type="OrthoDB" id="29023at2759"/>
<dbReference type="Proteomes" id="UP000007110">
    <property type="component" value="Unassembled WGS sequence"/>
</dbReference>
<keyword evidence="3 7" id="KW-0812">Transmembrane</keyword>